<keyword evidence="2" id="KW-0812">Transmembrane</keyword>
<dbReference type="Pfam" id="PF01476">
    <property type="entry name" value="LysM"/>
    <property type="match status" value="1"/>
</dbReference>
<keyword evidence="2" id="KW-1133">Transmembrane helix</keyword>
<keyword evidence="2" id="KW-0472">Membrane</keyword>
<name>A0ABU9LJA2_9BACL</name>
<dbReference type="Proteomes" id="UP001398420">
    <property type="component" value="Unassembled WGS sequence"/>
</dbReference>
<feature type="region of interest" description="Disordered" evidence="1">
    <location>
        <begin position="83"/>
        <end position="186"/>
    </location>
</feature>
<dbReference type="RefSeq" id="WP_068454461.1">
    <property type="nucleotide sequence ID" value="NZ_JBANCH010000003.1"/>
</dbReference>
<gene>
    <name evidence="4" type="ORF">AAF454_02050</name>
</gene>
<feature type="transmembrane region" description="Helical" evidence="2">
    <location>
        <begin position="54"/>
        <end position="75"/>
    </location>
</feature>
<evidence type="ECO:0000313" key="4">
    <source>
        <dbReference type="EMBL" id="MEL5987205.1"/>
    </source>
</evidence>
<dbReference type="Gene3D" id="3.10.350.10">
    <property type="entry name" value="LysM domain"/>
    <property type="match status" value="1"/>
</dbReference>
<evidence type="ECO:0000259" key="3">
    <source>
        <dbReference type="PROSITE" id="PS51782"/>
    </source>
</evidence>
<feature type="region of interest" description="Disordered" evidence="1">
    <location>
        <begin position="1"/>
        <end position="51"/>
    </location>
</feature>
<dbReference type="InterPro" id="IPR036779">
    <property type="entry name" value="LysM_dom_sf"/>
</dbReference>
<feature type="compositionally biased region" description="Polar residues" evidence="1">
    <location>
        <begin position="15"/>
        <end position="26"/>
    </location>
</feature>
<accession>A0ABU9LJA2</accession>
<sequence length="249" mass="27757">MSQNDYKERVEAHRQSIQVEGNGTSEKPTRMSRKQQREAKGGGKPPKKNKNNSLLTVLAVVFVMIPAAILIYTFVIKSDTPTKEAPKAAGTEHVEIETNQNDEKDTKETQKKETQTKDSTAKADDVTKEEKQAAKEKEQQKLAEEKAAKEKEAKQKAEREKVEQEKRAAEKKKEEEKKKQPVETVKPSSAYTAAIQGGYLHNAVEGDTIQSISIKYYGSEAYVNQIKQLNGITADRVPAGTKVALIKTQ</sequence>
<protein>
    <submittedName>
        <fullName evidence="4">LysM peptidoglycan-binding domain-containing protein</fullName>
    </submittedName>
</protein>
<evidence type="ECO:0000256" key="1">
    <source>
        <dbReference type="SAM" id="MobiDB-lite"/>
    </source>
</evidence>
<comment type="caution">
    <text evidence="4">The sequence shown here is derived from an EMBL/GenBank/DDBJ whole genome shotgun (WGS) entry which is preliminary data.</text>
</comment>
<feature type="compositionally biased region" description="Basic and acidic residues" evidence="1">
    <location>
        <begin position="83"/>
        <end position="181"/>
    </location>
</feature>
<proteinExistence type="predicted"/>
<evidence type="ECO:0000313" key="5">
    <source>
        <dbReference type="Proteomes" id="UP001398420"/>
    </source>
</evidence>
<feature type="domain" description="LysM" evidence="3">
    <location>
        <begin position="199"/>
        <end position="245"/>
    </location>
</feature>
<reference evidence="4 5" key="1">
    <citation type="submission" date="2024-04" db="EMBL/GenBank/DDBJ databases">
        <authorList>
            <person name="Wu Y.S."/>
            <person name="Zhang L."/>
        </authorList>
    </citation>
    <scope>NUCLEOTIDE SEQUENCE [LARGE SCALE GENOMIC DNA]</scope>
    <source>
        <strain evidence="4 5">KG-01</strain>
    </source>
</reference>
<dbReference type="EMBL" id="JBCEWA010000001">
    <property type="protein sequence ID" value="MEL5987205.1"/>
    <property type="molecule type" value="Genomic_DNA"/>
</dbReference>
<organism evidence="4 5">
    <name type="scientific">Kurthia gibsonii</name>
    <dbReference type="NCBI Taxonomy" id="33946"/>
    <lineage>
        <taxon>Bacteria</taxon>
        <taxon>Bacillati</taxon>
        <taxon>Bacillota</taxon>
        <taxon>Bacilli</taxon>
        <taxon>Bacillales</taxon>
        <taxon>Caryophanaceae</taxon>
        <taxon>Kurthia</taxon>
    </lineage>
</organism>
<evidence type="ECO:0000256" key="2">
    <source>
        <dbReference type="SAM" id="Phobius"/>
    </source>
</evidence>
<dbReference type="PROSITE" id="PS51782">
    <property type="entry name" value="LYSM"/>
    <property type="match status" value="1"/>
</dbReference>
<dbReference type="InterPro" id="IPR018392">
    <property type="entry name" value="LysM"/>
</dbReference>
<feature type="compositionally biased region" description="Basic and acidic residues" evidence="1">
    <location>
        <begin position="1"/>
        <end position="14"/>
    </location>
</feature>
<keyword evidence="5" id="KW-1185">Reference proteome</keyword>